<keyword evidence="2" id="KW-0472">Membrane</keyword>
<evidence type="ECO:0000256" key="1">
    <source>
        <dbReference type="SAM" id="MobiDB-lite"/>
    </source>
</evidence>
<name>A0A2H3EC38_ARMGA</name>
<dbReference type="OrthoDB" id="2956646at2759"/>
<keyword evidence="4" id="KW-1185">Reference proteome</keyword>
<feature type="transmembrane region" description="Helical" evidence="2">
    <location>
        <begin position="7"/>
        <end position="27"/>
    </location>
</feature>
<dbReference type="AlphaFoldDB" id="A0A2H3EC38"/>
<keyword evidence="2" id="KW-0812">Transmembrane</keyword>
<accession>A0A2H3EC38</accession>
<feature type="region of interest" description="Disordered" evidence="1">
    <location>
        <begin position="243"/>
        <end position="271"/>
    </location>
</feature>
<reference evidence="4" key="1">
    <citation type="journal article" date="2017" name="Nat. Ecol. Evol.">
        <title>Genome expansion and lineage-specific genetic innovations in the forest pathogenic fungi Armillaria.</title>
        <authorList>
            <person name="Sipos G."/>
            <person name="Prasanna A.N."/>
            <person name="Walter M.C."/>
            <person name="O'Connor E."/>
            <person name="Balint B."/>
            <person name="Krizsan K."/>
            <person name="Kiss B."/>
            <person name="Hess J."/>
            <person name="Varga T."/>
            <person name="Slot J."/>
            <person name="Riley R."/>
            <person name="Boka B."/>
            <person name="Rigling D."/>
            <person name="Barry K."/>
            <person name="Lee J."/>
            <person name="Mihaltcheva S."/>
            <person name="LaButti K."/>
            <person name="Lipzen A."/>
            <person name="Waldron R."/>
            <person name="Moloney N.M."/>
            <person name="Sperisen C."/>
            <person name="Kredics L."/>
            <person name="Vagvoelgyi C."/>
            <person name="Patrignani A."/>
            <person name="Fitzpatrick D."/>
            <person name="Nagy I."/>
            <person name="Doyle S."/>
            <person name="Anderson J.B."/>
            <person name="Grigoriev I.V."/>
            <person name="Gueldener U."/>
            <person name="Muensterkoetter M."/>
            <person name="Nagy L.G."/>
        </authorList>
    </citation>
    <scope>NUCLEOTIDE SEQUENCE [LARGE SCALE GENOMIC DNA]</scope>
    <source>
        <strain evidence="4">Ar21-2</strain>
    </source>
</reference>
<keyword evidence="2" id="KW-1133">Transmembrane helix</keyword>
<feature type="transmembrane region" description="Helical" evidence="2">
    <location>
        <begin position="88"/>
        <end position="107"/>
    </location>
</feature>
<evidence type="ECO:0000313" key="3">
    <source>
        <dbReference type="EMBL" id="PBK98887.1"/>
    </source>
</evidence>
<sequence>MIAVIILLYVTTTINLSLNLALLRLGFEDPNNDLAEEFLDFFEGRLHLGDLMNIRMLNIGIGITATMSTVVADSTMIWRCWMVWGRRWLIVLLPILCLVSGFVFKIMEITEAYLHIVERVFCLMGYISCILATTLWCTVLIVVRILIVIRAKNGADGGLGEYRDVIEVFVESSTLHSVTLIIFVALEARSDFASDYFNTLAAITTGVAPTLLAGRVAAGHARPDDSWRGSIISSFRFEAHPQAEADTCSEEGSMVDLEAQPEQVDKSEEIGIEKRIKRA</sequence>
<protein>
    <submittedName>
        <fullName evidence="3">Uncharacterized protein</fullName>
    </submittedName>
</protein>
<feature type="transmembrane region" description="Helical" evidence="2">
    <location>
        <begin position="56"/>
        <end position="76"/>
    </location>
</feature>
<proteinExistence type="predicted"/>
<dbReference type="EMBL" id="KZ293647">
    <property type="protein sequence ID" value="PBK98887.1"/>
    <property type="molecule type" value="Genomic_DNA"/>
</dbReference>
<dbReference type="Proteomes" id="UP000217790">
    <property type="component" value="Unassembled WGS sequence"/>
</dbReference>
<dbReference type="OMA" id="HIVERVF"/>
<dbReference type="InParanoid" id="A0A2H3EC38"/>
<evidence type="ECO:0000313" key="4">
    <source>
        <dbReference type="Proteomes" id="UP000217790"/>
    </source>
</evidence>
<feature type="transmembrane region" description="Helical" evidence="2">
    <location>
        <begin position="123"/>
        <end position="147"/>
    </location>
</feature>
<evidence type="ECO:0000256" key="2">
    <source>
        <dbReference type="SAM" id="Phobius"/>
    </source>
</evidence>
<organism evidence="3 4">
    <name type="scientific">Armillaria gallica</name>
    <name type="common">Bulbous honey fungus</name>
    <name type="synonym">Armillaria bulbosa</name>
    <dbReference type="NCBI Taxonomy" id="47427"/>
    <lineage>
        <taxon>Eukaryota</taxon>
        <taxon>Fungi</taxon>
        <taxon>Dikarya</taxon>
        <taxon>Basidiomycota</taxon>
        <taxon>Agaricomycotina</taxon>
        <taxon>Agaricomycetes</taxon>
        <taxon>Agaricomycetidae</taxon>
        <taxon>Agaricales</taxon>
        <taxon>Marasmiineae</taxon>
        <taxon>Physalacriaceae</taxon>
        <taxon>Armillaria</taxon>
    </lineage>
</organism>
<gene>
    <name evidence="3" type="ORF">ARMGADRAFT_482602</name>
</gene>